<sequence length="99" mass="11462">MFIYFRIIYKHDCGRGGVVVRYRLPEGHKFDARFHVSLVYIELEVEGQTSSTYFVQTFGESEAGSGRCRRSHRITVQNYDVRPKIALALLSKSETKMNL</sequence>
<gene>
    <name evidence="1" type="ORF">AVEN_163004_1</name>
</gene>
<comment type="caution">
    <text evidence="1">The sequence shown here is derived from an EMBL/GenBank/DDBJ whole genome shotgun (WGS) entry which is preliminary data.</text>
</comment>
<keyword evidence="2" id="KW-1185">Reference proteome</keyword>
<dbReference type="AlphaFoldDB" id="A0A4Y2C1B3"/>
<organism evidence="1 2">
    <name type="scientific">Araneus ventricosus</name>
    <name type="common">Orbweaver spider</name>
    <name type="synonym">Epeira ventricosa</name>
    <dbReference type="NCBI Taxonomy" id="182803"/>
    <lineage>
        <taxon>Eukaryota</taxon>
        <taxon>Metazoa</taxon>
        <taxon>Ecdysozoa</taxon>
        <taxon>Arthropoda</taxon>
        <taxon>Chelicerata</taxon>
        <taxon>Arachnida</taxon>
        <taxon>Araneae</taxon>
        <taxon>Araneomorphae</taxon>
        <taxon>Entelegynae</taxon>
        <taxon>Araneoidea</taxon>
        <taxon>Araneidae</taxon>
        <taxon>Araneus</taxon>
    </lineage>
</organism>
<protein>
    <submittedName>
        <fullName evidence="1">Uncharacterized protein</fullName>
    </submittedName>
</protein>
<evidence type="ECO:0000313" key="1">
    <source>
        <dbReference type="EMBL" id="GBL97557.1"/>
    </source>
</evidence>
<evidence type="ECO:0000313" key="2">
    <source>
        <dbReference type="Proteomes" id="UP000499080"/>
    </source>
</evidence>
<name>A0A4Y2C1B3_ARAVE</name>
<proteinExistence type="predicted"/>
<dbReference type="Proteomes" id="UP000499080">
    <property type="component" value="Unassembled WGS sequence"/>
</dbReference>
<dbReference type="EMBL" id="BGPR01000130">
    <property type="protein sequence ID" value="GBL97557.1"/>
    <property type="molecule type" value="Genomic_DNA"/>
</dbReference>
<accession>A0A4Y2C1B3</accession>
<reference evidence="1 2" key="1">
    <citation type="journal article" date="2019" name="Sci. Rep.">
        <title>Orb-weaving spider Araneus ventricosus genome elucidates the spidroin gene catalogue.</title>
        <authorList>
            <person name="Kono N."/>
            <person name="Nakamura H."/>
            <person name="Ohtoshi R."/>
            <person name="Moran D.A.P."/>
            <person name="Shinohara A."/>
            <person name="Yoshida Y."/>
            <person name="Fujiwara M."/>
            <person name="Mori M."/>
            <person name="Tomita M."/>
            <person name="Arakawa K."/>
        </authorList>
    </citation>
    <scope>NUCLEOTIDE SEQUENCE [LARGE SCALE GENOMIC DNA]</scope>
</reference>